<dbReference type="GO" id="GO:0003677">
    <property type="term" value="F:DNA binding"/>
    <property type="evidence" value="ECO:0007669"/>
    <property type="project" value="InterPro"/>
</dbReference>
<protein>
    <recommendedName>
        <fullName evidence="10">AN1-type domain-containing protein</fullName>
    </recommendedName>
</protein>
<evidence type="ECO:0000259" key="7">
    <source>
        <dbReference type="PROSITE" id="PS51039"/>
    </source>
</evidence>
<name>D8TBX3_SELML</name>
<dbReference type="InterPro" id="IPR035896">
    <property type="entry name" value="AN1-like_Znf"/>
</dbReference>
<feature type="domain" description="AN1-type" evidence="7">
    <location>
        <begin position="111"/>
        <end position="157"/>
    </location>
</feature>
<proteinExistence type="predicted"/>
<dbReference type="InterPro" id="IPR050652">
    <property type="entry name" value="AN1_A20_ZnFinger"/>
</dbReference>
<dbReference type="SUPFAM" id="SSF118310">
    <property type="entry name" value="AN1-like Zinc finger"/>
    <property type="match status" value="1"/>
</dbReference>
<evidence type="ECO:0000256" key="2">
    <source>
        <dbReference type="ARBA" id="ARBA00022723"/>
    </source>
</evidence>
<dbReference type="Gramene" id="EFJ05851">
    <property type="protein sequence ID" value="EFJ05851"/>
    <property type="gene ID" value="SELMODRAFT_187216"/>
</dbReference>
<dbReference type="SUPFAM" id="SSF57716">
    <property type="entry name" value="Glucocorticoid receptor-like (DNA-binding domain)"/>
    <property type="match status" value="1"/>
</dbReference>
<dbReference type="Gene3D" id="4.10.1110.10">
    <property type="entry name" value="AN1-like Zinc finger"/>
    <property type="match status" value="1"/>
</dbReference>
<evidence type="ECO:0000313" key="8">
    <source>
        <dbReference type="EMBL" id="EFJ05851.1"/>
    </source>
</evidence>
<dbReference type="AlphaFoldDB" id="D8TBX3"/>
<dbReference type="SMART" id="SM00154">
    <property type="entry name" value="ZnF_AN1"/>
    <property type="match status" value="1"/>
</dbReference>
<dbReference type="PROSITE" id="PS51039">
    <property type="entry name" value="ZF_AN1"/>
    <property type="match status" value="1"/>
</dbReference>
<keyword evidence="2" id="KW-0479">Metal-binding</keyword>
<evidence type="ECO:0000256" key="5">
    <source>
        <dbReference type="PROSITE-ProRule" id="PRU00449"/>
    </source>
</evidence>
<evidence type="ECO:0000256" key="1">
    <source>
        <dbReference type="ARBA" id="ARBA00003732"/>
    </source>
</evidence>
<dbReference type="GO" id="GO:0008270">
    <property type="term" value="F:zinc ion binding"/>
    <property type="evidence" value="ECO:0007669"/>
    <property type="project" value="UniProtKB-KW"/>
</dbReference>
<dbReference type="PANTHER" id="PTHR10634:SF149">
    <property type="entry name" value="AN1-TYPE DOMAIN-CONTAINING PROTEIN-RELATED"/>
    <property type="match status" value="1"/>
</dbReference>
<dbReference type="Pfam" id="PF01754">
    <property type="entry name" value="zf-A20"/>
    <property type="match status" value="1"/>
</dbReference>
<feature type="domain" description="A20-type" evidence="6">
    <location>
        <begin position="18"/>
        <end position="52"/>
    </location>
</feature>
<dbReference type="Gene3D" id="1.20.5.4770">
    <property type="match status" value="1"/>
</dbReference>
<evidence type="ECO:0000256" key="3">
    <source>
        <dbReference type="ARBA" id="ARBA00022771"/>
    </source>
</evidence>
<dbReference type="eggNOG" id="KOG3173">
    <property type="taxonomic scope" value="Eukaryota"/>
</dbReference>
<keyword evidence="9" id="KW-1185">Reference proteome</keyword>
<comment type="function">
    <text evidence="1">May be involved in environmental stress response.</text>
</comment>
<reference evidence="8 9" key="1">
    <citation type="journal article" date="2011" name="Science">
        <title>The Selaginella genome identifies genetic changes associated with the evolution of vascular plants.</title>
        <authorList>
            <person name="Banks J.A."/>
            <person name="Nishiyama T."/>
            <person name="Hasebe M."/>
            <person name="Bowman J.L."/>
            <person name="Gribskov M."/>
            <person name="dePamphilis C."/>
            <person name="Albert V.A."/>
            <person name="Aono N."/>
            <person name="Aoyama T."/>
            <person name="Ambrose B.A."/>
            <person name="Ashton N.W."/>
            <person name="Axtell M.J."/>
            <person name="Barker E."/>
            <person name="Barker M.S."/>
            <person name="Bennetzen J.L."/>
            <person name="Bonawitz N.D."/>
            <person name="Chapple C."/>
            <person name="Cheng C."/>
            <person name="Correa L.G."/>
            <person name="Dacre M."/>
            <person name="DeBarry J."/>
            <person name="Dreyer I."/>
            <person name="Elias M."/>
            <person name="Engstrom E.M."/>
            <person name="Estelle M."/>
            <person name="Feng L."/>
            <person name="Finet C."/>
            <person name="Floyd S.K."/>
            <person name="Frommer W.B."/>
            <person name="Fujita T."/>
            <person name="Gramzow L."/>
            <person name="Gutensohn M."/>
            <person name="Harholt J."/>
            <person name="Hattori M."/>
            <person name="Heyl A."/>
            <person name="Hirai T."/>
            <person name="Hiwatashi Y."/>
            <person name="Ishikawa M."/>
            <person name="Iwata M."/>
            <person name="Karol K.G."/>
            <person name="Koehler B."/>
            <person name="Kolukisaoglu U."/>
            <person name="Kubo M."/>
            <person name="Kurata T."/>
            <person name="Lalonde S."/>
            <person name="Li K."/>
            <person name="Li Y."/>
            <person name="Litt A."/>
            <person name="Lyons E."/>
            <person name="Manning G."/>
            <person name="Maruyama T."/>
            <person name="Michael T.P."/>
            <person name="Mikami K."/>
            <person name="Miyazaki S."/>
            <person name="Morinaga S."/>
            <person name="Murata T."/>
            <person name="Mueller-Roeber B."/>
            <person name="Nelson D.R."/>
            <person name="Obara M."/>
            <person name="Oguri Y."/>
            <person name="Olmstead R.G."/>
            <person name="Onodera N."/>
            <person name="Petersen B.L."/>
            <person name="Pils B."/>
            <person name="Prigge M."/>
            <person name="Rensing S.A."/>
            <person name="Riano-Pachon D.M."/>
            <person name="Roberts A.W."/>
            <person name="Sato Y."/>
            <person name="Scheller H.V."/>
            <person name="Schulz B."/>
            <person name="Schulz C."/>
            <person name="Shakirov E.V."/>
            <person name="Shibagaki N."/>
            <person name="Shinohara N."/>
            <person name="Shippen D.E."/>
            <person name="Soerensen I."/>
            <person name="Sotooka R."/>
            <person name="Sugimoto N."/>
            <person name="Sugita M."/>
            <person name="Sumikawa N."/>
            <person name="Tanurdzic M."/>
            <person name="Theissen G."/>
            <person name="Ulvskov P."/>
            <person name="Wakazuki S."/>
            <person name="Weng J.K."/>
            <person name="Willats W.W."/>
            <person name="Wipf D."/>
            <person name="Wolf P.G."/>
            <person name="Yang L."/>
            <person name="Zimmer A.D."/>
            <person name="Zhu Q."/>
            <person name="Mitros T."/>
            <person name="Hellsten U."/>
            <person name="Loque D."/>
            <person name="Otillar R."/>
            <person name="Salamov A."/>
            <person name="Schmutz J."/>
            <person name="Shapiro H."/>
            <person name="Lindquist E."/>
            <person name="Lucas S."/>
            <person name="Rokhsar D."/>
            <person name="Grigoriev I.V."/>
        </authorList>
    </citation>
    <scope>NUCLEOTIDE SEQUENCE [LARGE SCALE GENOMIC DNA]</scope>
</reference>
<dbReference type="SMART" id="SM00259">
    <property type="entry name" value="ZnF_A20"/>
    <property type="match status" value="1"/>
</dbReference>
<organism evidence="9">
    <name type="scientific">Selaginella moellendorffii</name>
    <name type="common">Spikemoss</name>
    <dbReference type="NCBI Taxonomy" id="88036"/>
    <lineage>
        <taxon>Eukaryota</taxon>
        <taxon>Viridiplantae</taxon>
        <taxon>Streptophyta</taxon>
        <taxon>Embryophyta</taxon>
        <taxon>Tracheophyta</taxon>
        <taxon>Lycopodiopsida</taxon>
        <taxon>Selaginellales</taxon>
        <taxon>Selaginellaceae</taxon>
        <taxon>Selaginella</taxon>
    </lineage>
</organism>
<dbReference type="FunFam" id="4.10.1110.10:FF:000001">
    <property type="entry name" value="Zinc finger AN1-type containing 6"/>
    <property type="match status" value="1"/>
</dbReference>
<dbReference type="InParanoid" id="D8TBX3"/>
<dbReference type="PANTHER" id="PTHR10634">
    <property type="entry name" value="AN1-TYPE ZINC FINGER PROTEIN"/>
    <property type="match status" value="1"/>
</dbReference>
<dbReference type="Proteomes" id="UP000001514">
    <property type="component" value="Unassembled WGS sequence"/>
</dbReference>
<keyword evidence="3 5" id="KW-0863">Zinc-finger</keyword>
<dbReference type="OMA" id="SKAPIMC"/>
<evidence type="ECO:0000313" key="9">
    <source>
        <dbReference type="Proteomes" id="UP000001514"/>
    </source>
</evidence>
<dbReference type="InterPro" id="IPR002653">
    <property type="entry name" value="Znf_A20"/>
</dbReference>
<keyword evidence="4" id="KW-0862">Zinc</keyword>
<accession>D8TBX3</accession>
<dbReference type="InterPro" id="IPR000058">
    <property type="entry name" value="Znf_AN1"/>
</dbReference>
<dbReference type="HOGENOM" id="CLU_057016_5_0_1"/>
<gene>
    <name evidence="8" type="ORF">SELMODRAFT_187216</name>
</gene>
<dbReference type="EMBL" id="GL377713">
    <property type="protein sequence ID" value="EFJ05851.1"/>
    <property type="molecule type" value="Genomic_DNA"/>
</dbReference>
<evidence type="ECO:0000259" key="6">
    <source>
        <dbReference type="PROSITE" id="PS51036"/>
    </source>
</evidence>
<dbReference type="KEGG" id="smo:SELMODRAFT_187216"/>
<evidence type="ECO:0008006" key="10">
    <source>
        <dbReference type="Google" id="ProtNLM"/>
    </source>
</evidence>
<dbReference type="PROSITE" id="PS51036">
    <property type="entry name" value="ZF_A20"/>
    <property type="match status" value="1"/>
</dbReference>
<sequence length="176" mass="18779">MAQESWKREEEAAGCQLPEGPVLCANNCGFFGSVATMNLCSKCYREQSSSKAAETMITTTTTTAAACATATPAAKEEALAAIATSRTSTTIATGATTLVTEDDSSASQEKPRLPNRCLACRKRLGLTGFKCRCGDVFCSMHRYSDKHNCSFDYKAAGREAIAKANPVVKADKIEKI</sequence>
<dbReference type="Pfam" id="PF01428">
    <property type="entry name" value="zf-AN1"/>
    <property type="match status" value="1"/>
</dbReference>
<evidence type="ECO:0000256" key="4">
    <source>
        <dbReference type="ARBA" id="ARBA00022833"/>
    </source>
</evidence>
<dbReference type="STRING" id="88036.D8TBX3"/>